<dbReference type="InterPro" id="IPR008969">
    <property type="entry name" value="CarboxyPept-like_regulatory"/>
</dbReference>
<name>A0A5D6V225_9BACT</name>
<keyword evidence="3" id="KW-0998">Cell outer membrane</keyword>
<dbReference type="Pfam" id="PF00691">
    <property type="entry name" value="OmpA"/>
    <property type="match status" value="1"/>
</dbReference>
<dbReference type="PROSITE" id="PS01068">
    <property type="entry name" value="OMPA_1"/>
    <property type="match status" value="1"/>
</dbReference>
<dbReference type="EMBL" id="VTHL01000009">
    <property type="protein sequence ID" value="TYZ09560.1"/>
    <property type="molecule type" value="Genomic_DNA"/>
</dbReference>
<dbReference type="SUPFAM" id="SSF49464">
    <property type="entry name" value="Carboxypeptidase regulatory domain-like"/>
    <property type="match status" value="1"/>
</dbReference>
<dbReference type="Proteomes" id="UP000322791">
    <property type="component" value="Unassembled WGS sequence"/>
</dbReference>
<dbReference type="Gene3D" id="3.30.1330.60">
    <property type="entry name" value="OmpA-like domain"/>
    <property type="match status" value="1"/>
</dbReference>
<evidence type="ECO:0000313" key="7">
    <source>
        <dbReference type="EMBL" id="TYZ09560.1"/>
    </source>
</evidence>
<feature type="compositionally biased region" description="Basic and acidic residues" evidence="5">
    <location>
        <begin position="719"/>
        <end position="735"/>
    </location>
</feature>
<dbReference type="SUPFAM" id="SSF81901">
    <property type="entry name" value="HCP-like"/>
    <property type="match status" value="1"/>
</dbReference>
<evidence type="ECO:0000256" key="2">
    <source>
        <dbReference type="ARBA" id="ARBA00023136"/>
    </source>
</evidence>
<dbReference type="PANTHER" id="PTHR30329">
    <property type="entry name" value="STATOR ELEMENT OF FLAGELLAR MOTOR COMPLEX"/>
    <property type="match status" value="1"/>
</dbReference>
<sequence>MPSMPRLTSTAATPAKCSATPMVRARTGAKPPSWDWKMDLPTLMLPATKVKNAMMFTRLAALALTLLLAVSASAQSVEFSKDRFGNDKEGLKAAQKAIKTGDEWYFADPPKYERALPYYLEAQKFNPNNAQLNLKIGDCYLNSGFRPRSLTYLQKAFELDEQVDPRMHYLLGRGLHLNARWQEAIAEYKKATPPAGAKNALAQQQEIRKHITECESGLALMKKPTRVFIDNVGPGVNSPFPDYGPVISADESVILFTSRRDNSTGGQTDPESGGFFEDIYQATRNGKEWGPAKALADPVNTEGHDATVGLAPDGQRMLIYVENNGGDLNECDLRGNKWSKPQTLGKRVNTNAHESSASYSPDGRMLYYVSDQPEGGLGSRDIYKIELEGKGKAVNLGPVINTPYGEEGVFMHPDGKTMYFSSEGHNSMGGYDIFKSVYENGKWSKPENLGWPINTPDDDVFFVISASGRHGYYSSYRDDGQGSKDIYQITFLGPEKPPVLSNEDQLLASRVAPVKETVLAAAVPVATTQVTILKGVVTDAESKQPLEATIDVVDNQKSQTIASFRSNSQSGRYLVSLPSGINYGIVVRQEGYLFHSENFDLPAGAAYSEVVKDVALKKLNVGVKVVLNNIFFDTDKSTLRKESTAELERLVALLNETPKLRIEISGHTDNVGNPAYNQKLSENRARVVVDYLITKGIDKGRLTFAGYGLTQPVASNTTKEGRQQNRRTEFKVLEK</sequence>
<dbReference type="Gene3D" id="2.60.40.1120">
    <property type="entry name" value="Carboxypeptidase-like, regulatory domain"/>
    <property type="match status" value="1"/>
</dbReference>
<protein>
    <submittedName>
        <fullName evidence="7">OmpA family protein</fullName>
    </submittedName>
</protein>
<evidence type="ECO:0000313" key="8">
    <source>
        <dbReference type="Proteomes" id="UP000322791"/>
    </source>
</evidence>
<reference evidence="7 8" key="1">
    <citation type="submission" date="2019-08" db="EMBL/GenBank/DDBJ databases">
        <authorList>
            <person name="Seo M.-J."/>
        </authorList>
    </citation>
    <scope>NUCLEOTIDE SEQUENCE [LARGE SCALE GENOMIC DNA]</scope>
    <source>
        <strain evidence="7 8">KIGAM108</strain>
    </source>
</reference>
<evidence type="ECO:0000256" key="3">
    <source>
        <dbReference type="ARBA" id="ARBA00023237"/>
    </source>
</evidence>
<dbReference type="InterPro" id="IPR006664">
    <property type="entry name" value="OMP_bac"/>
</dbReference>
<dbReference type="PRINTS" id="PR01021">
    <property type="entry name" value="OMPADOMAIN"/>
</dbReference>
<keyword evidence="8" id="KW-1185">Reference proteome</keyword>
<feature type="region of interest" description="Disordered" evidence="5">
    <location>
        <begin position="716"/>
        <end position="735"/>
    </location>
</feature>
<evidence type="ECO:0000256" key="5">
    <source>
        <dbReference type="SAM" id="MobiDB-lite"/>
    </source>
</evidence>
<feature type="domain" description="OmpA-like" evidence="6">
    <location>
        <begin position="619"/>
        <end position="735"/>
    </location>
</feature>
<dbReference type="Pfam" id="PF07676">
    <property type="entry name" value="PD40"/>
    <property type="match status" value="3"/>
</dbReference>
<dbReference type="InterPro" id="IPR036737">
    <property type="entry name" value="OmpA-like_sf"/>
</dbReference>
<dbReference type="SUPFAM" id="SSF103088">
    <property type="entry name" value="OmpA-like"/>
    <property type="match status" value="1"/>
</dbReference>
<dbReference type="InterPro" id="IPR011042">
    <property type="entry name" value="6-blade_b-propeller_TolB-like"/>
</dbReference>
<dbReference type="SUPFAM" id="SSF82171">
    <property type="entry name" value="DPP6 N-terminal domain-like"/>
    <property type="match status" value="1"/>
</dbReference>
<dbReference type="Gene3D" id="2.120.10.30">
    <property type="entry name" value="TolB, C-terminal domain"/>
    <property type="match status" value="1"/>
</dbReference>
<dbReference type="Gene3D" id="1.25.40.10">
    <property type="entry name" value="Tetratricopeptide repeat domain"/>
    <property type="match status" value="1"/>
</dbReference>
<dbReference type="InterPro" id="IPR011659">
    <property type="entry name" value="WD40"/>
</dbReference>
<evidence type="ECO:0000259" key="6">
    <source>
        <dbReference type="PROSITE" id="PS51123"/>
    </source>
</evidence>
<keyword evidence="2 4" id="KW-0472">Membrane</keyword>
<evidence type="ECO:0000256" key="1">
    <source>
        <dbReference type="ARBA" id="ARBA00004442"/>
    </source>
</evidence>
<dbReference type="InterPro" id="IPR006665">
    <property type="entry name" value="OmpA-like"/>
</dbReference>
<dbReference type="AlphaFoldDB" id="A0A5D6V225"/>
<dbReference type="PROSITE" id="PS51123">
    <property type="entry name" value="OMPA_2"/>
    <property type="match status" value="1"/>
</dbReference>
<dbReference type="CDD" id="cd07185">
    <property type="entry name" value="OmpA_C-like"/>
    <property type="match status" value="1"/>
</dbReference>
<dbReference type="InterPro" id="IPR011990">
    <property type="entry name" value="TPR-like_helical_dom_sf"/>
</dbReference>
<comment type="caution">
    <text evidence="7">The sequence shown here is derived from an EMBL/GenBank/DDBJ whole genome shotgun (WGS) entry which is preliminary data.</text>
</comment>
<evidence type="ECO:0000256" key="4">
    <source>
        <dbReference type="PROSITE-ProRule" id="PRU00473"/>
    </source>
</evidence>
<organism evidence="7 8">
    <name type="scientific">Hymenobacter lutimineralis</name>
    <dbReference type="NCBI Taxonomy" id="2606448"/>
    <lineage>
        <taxon>Bacteria</taxon>
        <taxon>Pseudomonadati</taxon>
        <taxon>Bacteroidota</taxon>
        <taxon>Cytophagia</taxon>
        <taxon>Cytophagales</taxon>
        <taxon>Hymenobacteraceae</taxon>
        <taxon>Hymenobacter</taxon>
    </lineage>
</organism>
<comment type="subcellular location">
    <subcellularLocation>
        <location evidence="1">Cell outer membrane</location>
    </subcellularLocation>
</comment>
<dbReference type="GO" id="GO:0009279">
    <property type="term" value="C:cell outer membrane"/>
    <property type="evidence" value="ECO:0007669"/>
    <property type="project" value="UniProtKB-SubCell"/>
</dbReference>
<proteinExistence type="predicted"/>
<accession>A0A5D6V225</accession>
<dbReference type="InterPro" id="IPR050330">
    <property type="entry name" value="Bact_OuterMem_StrucFunc"/>
</dbReference>
<gene>
    <name evidence="7" type="ORF">FY528_09960</name>
</gene>
<dbReference type="PANTHER" id="PTHR30329:SF21">
    <property type="entry name" value="LIPOPROTEIN YIAD-RELATED"/>
    <property type="match status" value="1"/>
</dbReference>
<dbReference type="InterPro" id="IPR006690">
    <property type="entry name" value="OMPA-like_CS"/>
</dbReference>